<reference evidence="1 2" key="1">
    <citation type="journal article" date="2013" name="Appl. Environ. Microbiol.">
        <title>Genome analysis suggests that the soil oligotrophic bacterium Agromonas oligotrophica (Bradyrhizobium oligotrophicum) is a nitrogen-fixing symbiont of Aeschynomene indica.</title>
        <authorList>
            <person name="Okubo T."/>
            <person name="Fukushima S."/>
            <person name="Itakura M."/>
            <person name="Oshima K."/>
            <person name="Longtonglang A."/>
            <person name="Teaumroong N."/>
            <person name="Mitsui H."/>
            <person name="Hattori M."/>
            <person name="Hattori R."/>
            <person name="Hattori T."/>
            <person name="Minamisawa K."/>
        </authorList>
    </citation>
    <scope>NUCLEOTIDE SEQUENCE [LARGE SCALE GENOMIC DNA]</scope>
    <source>
        <strain evidence="1 2">S58</strain>
    </source>
</reference>
<keyword evidence="2" id="KW-1185">Reference proteome</keyword>
<dbReference type="HOGENOM" id="CLU_3022993_0_0_5"/>
<dbReference type="AlphaFoldDB" id="M4ZB51"/>
<proteinExistence type="predicted"/>
<dbReference type="STRING" id="1245469.S58_49580"/>
<dbReference type="KEGG" id="aol:S58_49580"/>
<sequence>MRCELRSGNPPYDLISSSPEHASHLARLSRAADVIVSGRLINPEVACRPSFCEWS</sequence>
<protein>
    <submittedName>
        <fullName evidence="1">Uncharacterized protein</fullName>
    </submittedName>
</protein>
<evidence type="ECO:0000313" key="2">
    <source>
        <dbReference type="Proteomes" id="UP000011841"/>
    </source>
</evidence>
<name>M4ZB51_9BRAD</name>
<dbReference type="EMBL" id="AP012603">
    <property type="protein sequence ID" value="BAM90937.1"/>
    <property type="molecule type" value="Genomic_DNA"/>
</dbReference>
<organism evidence="1 2">
    <name type="scientific">Bradyrhizobium oligotrophicum S58</name>
    <dbReference type="NCBI Taxonomy" id="1245469"/>
    <lineage>
        <taxon>Bacteria</taxon>
        <taxon>Pseudomonadati</taxon>
        <taxon>Pseudomonadota</taxon>
        <taxon>Alphaproteobacteria</taxon>
        <taxon>Hyphomicrobiales</taxon>
        <taxon>Nitrobacteraceae</taxon>
        <taxon>Bradyrhizobium</taxon>
    </lineage>
</organism>
<dbReference type="Proteomes" id="UP000011841">
    <property type="component" value="Chromosome"/>
</dbReference>
<evidence type="ECO:0000313" key="1">
    <source>
        <dbReference type="EMBL" id="BAM90937.1"/>
    </source>
</evidence>
<accession>M4ZB51</accession>
<gene>
    <name evidence="1" type="ORF">S58_49580</name>
</gene>